<evidence type="ECO:0000313" key="1">
    <source>
        <dbReference type="EMBL" id="VEP15562.1"/>
    </source>
</evidence>
<dbReference type="RefSeq" id="WP_144874352.1">
    <property type="nucleotide sequence ID" value="NZ_LR214084.1"/>
</dbReference>
<name>A0A563VVU6_9CYAN</name>
<dbReference type="Proteomes" id="UP000320055">
    <property type="component" value="Unassembled WGS sequence"/>
</dbReference>
<keyword evidence="2" id="KW-1185">Reference proteome</keyword>
<protein>
    <submittedName>
        <fullName evidence="1">Uncharacterized protein</fullName>
    </submittedName>
</protein>
<accession>A0A563VVU6</accession>
<reference evidence="1 2" key="1">
    <citation type="submission" date="2019-01" db="EMBL/GenBank/DDBJ databases">
        <authorList>
            <person name="Brito A."/>
        </authorList>
    </citation>
    <scope>NUCLEOTIDE SEQUENCE [LARGE SCALE GENOMIC DNA]</scope>
    <source>
        <strain evidence="1">1</strain>
    </source>
</reference>
<evidence type="ECO:0000313" key="2">
    <source>
        <dbReference type="Proteomes" id="UP000320055"/>
    </source>
</evidence>
<proteinExistence type="predicted"/>
<gene>
    <name evidence="1" type="ORF">H1P_3480006</name>
</gene>
<dbReference type="EMBL" id="CAACVJ010000277">
    <property type="protein sequence ID" value="VEP15562.1"/>
    <property type="molecule type" value="Genomic_DNA"/>
</dbReference>
<sequence>MIEHLISISGSILVVYRTSEGDYRYEIVFWDGSYYQPDELYPLAHQARVAGIKSIKTVIGY</sequence>
<dbReference type="AlphaFoldDB" id="A0A563VVU6"/>
<dbReference type="OrthoDB" id="590059at2"/>
<organism evidence="1 2">
    <name type="scientific">Hyella patelloides LEGE 07179</name>
    <dbReference type="NCBI Taxonomy" id="945734"/>
    <lineage>
        <taxon>Bacteria</taxon>
        <taxon>Bacillati</taxon>
        <taxon>Cyanobacteriota</taxon>
        <taxon>Cyanophyceae</taxon>
        <taxon>Pleurocapsales</taxon>
        <taxon>Hyellaceae</taxon>
        <taxon>Hyella</taxon>
    </lineage>
</organism>